<protein>
    <submittedName>
        <fullName evidence="2">Uncharacterized protein</fullName>
    </submittedName>
</protein>
<feature type="region of interest" description="Disordered" evidence="1">
    <location>
        <begin position="75"/>
        <end position="97"/>
    </location>
</feature>
<organism evidence="2 3">
    <name type="scientific">Stylosanthes scabra</name>
    <dbReference type="NCBI Taxonomy" id="79078"/>
    <lineage>
        <taxon>Eukaryota</taxon>
        <taxon>Viridiplantae</taxon>
        <taxon>Streptophyta</taxon>
        <taxon>Embryophyta</taxon>
        <taxon>Tracheophyta</taxon>
        <taxon>Spermatophyta</taxon>
        <taxon>Magnoliopsida</taxon>
        <taxon>eudicotyledons</taxon>
        <taxon>Gunneridae</taxon>
        <taxon>Pentapetalae</taxon>
        <taxon>rosids</taxon>
        <taxon>fabids</taxon>
        <taxon>Fabales</taxon>
        <taxon>Fabaceae</taxon>
        <taxon>Papilionoideae</taxon>
        <taxon>50 kb inversion clade</taxon>
        <taxon>dalbergioids sensu lato</taxon>
        <taxon>Dalbergieae</taxon>
        <taxon>Pterocarpus clade</taxon>
        <taxon>Stylosanthes</taxon>
    </lineage>
</organism>
<accession>A0ABU6WDV2</accession>
<sequence length="142" mass="16254">MQVSRLPSSTCSTIDSLLRRFVWKGDADRRGLNLLNWKKVKPPKKFGGLRVRLVWQPTKYRFYRAWVTVKPVGSAKSCRPKANSGYKDATPANGSEERTGEMLRAMRCCDGYVPKLRKGYVLKLRKAECKGWVLSRLSENKS</sequence>
<comment type="caution">
    <text evidence="2">The sequence shown here is derived from an EMBL/GenBank/DDBJ whole genome shotgun (WGS) entry which is preliminary data.</text>
</comment>
<evidence type="ECO:0000313" key="3">
    <source>
        <dbReference type="Proteomes" id="UP001341840"/>
    </source>
</evidence>
<reference evidence="2 3" key="1">
    <citation type="journal article" date="2023" name="Plants (Basel)">
        <title>Bridging the Gap: Combining Genomics and Transcriptomics Approaches to Understand Stylosanthes scabra, an Orphan Legume from the Brazilian Caatinga.</title>
        <authorList>
            <person name="Ferreira-Neto J.R.C."/>
            <person name="da Silva M.D."/>
            <person name="Binneck E."/>
            <person name="de Melo N.F."/>
            <person name="da Silva R.H."/>
            <person name="de Melo A.L.T.M."/>
            <person name="Pandolfi V."/>
            <person name="Bustamante F.O."/>
            <person name="Brasileiro-Vidal A.C."/>
            <person name="Benko-Iseppon A.M."/>
        </authorList>
    </citation>
    <scope>NUCLEOTIDE SEQUENCE [LARGE SCALE GENOMIC DNA]</scope>
    <source>
        <tissue evidence="2">Leaves</tissue>
    </source>
</reference>
<evidence type="ECO:0000256" key="1">
    <source>
        <dbReference type="SAM" id="MobiDB-lite"/>
    </source>
</evidence>
<gene>
    <name evidence="2" type="ORF">PIB30_033803</name>
</gene>
<keyword evidence="3" id="KW-1185">Reference proteome</keyword>
<dbReference type="Proteomes" id="UP001341840">
    <property type="component" value="Unassembled WGS sequence"/>
</dbReference>
<dbReference type="EMBL" id="JASCZI010181397">
    <property type="protein sequence ID" value="MED6182996.1"/>
    <property type="molecule type" value="Genomic_DNA"/>
</dbReference>
<name>A0ABU6WDV2_9FABA</name>
<evidence type="ECO:0000313" key="2">
    <source>
        <dbReference type="EMBL" id="MED6182996.1"/>
    </source>
</evidence>
<proteinExistence type="predicted"/>